<comment type="subcellular location">
    <subcellularLocation>
        <location evidence="1">Endoplasmic reticulum membrane</location>
        <topology evidence="1">Multi-pass membrane protein</topology>
    </subcellularLocation>
</comment>
<dbReference type="InterPro" id="IPR002995">
    <property type="entry name" value="Surf4"/>
</dbReference>
<evidence type="ECO:0000256" key="1">
    <source>
        <dbReference type="ARBA" id="ARBA00004477"/>
    </source>
</evidence>
<dbReference type="GO" id="GO:0005789">
    <property type="term" value="C:endoplasmic reticulum membrane"/>
    <property type="evidence" value="ECO:0007669"/>
    <property type="project" value="UniProtKB-SubCell"/>
</dbReference>
<evidence type="ECO:0000256" key="7">
    <source>
        <dbReference type="ARBA" id="ARBA00022989"/>
    </source>
</evidence>
<dbReference type="PROSITE" id="PS01339">
    <property type="entry name" value="SURF4"/>
    <property type="match status" value="1"/>
</dbReference>
<dbReference type="EMBL" id="JARGDH010000002">
    <property type="protein sequence ID" value="KAL0276583.1"/>
    <property type="molecule type" value="Genomic_DNA"/>
</dbReference>
<evidence type="ECO:0000256" key="4">
    <source>
        <dbReference type="ARBA" id="ARBA00022692"/>
    </source>
</evidence>
<accession>A0AAW2I406</accession>
<gene>
    <name evidence="10" type="ORF">PYX00_004131</name>
</gene>
<dbReference type="AlphaFoldDB" id="A0AAW2I406"/>
<keyword evidence="4 9" id="KW-0812">Transmembrane</keyword>
<feature type="transmembrane region" description="Helical" evidence="9">
    <location>
        <begin position="91"/>
        <end position="114"/>
    </location>
</feature>
<evidence type="ECO:0008006" key="11">
    <source>
        <dbReference type="Google" id="ProtNLM"/>
    </source>
</evidence>
<dbReference type="PANTHER" id="PTHR23427">
    <property type="entry name" value="SURFEIT LOCUS PROTEIN"/>
    <property type="match status" value="1"/>
</dbReference>
<name>A0AAW2I406_9NEOP</name>
<evidence type="ECO:0000256" key="3">
    <source>
        <dbReference type="ARBA" id="ARBA00022448"/>
    </source>
</evidence>
<reference evidence="10" key="1">
    <citation type="journal article" date="2024" name="Gigascience">
        <title>Chromosome-level genome of the poultry shaft louse Menopon gallinae provides insight into the host-switching and adaptive evolution of parasitic lice.</title>
        <authorList>
            <person name="Xu Y."/>
            <person name="Ma L."/>
            <person name="Liu S."/>
            <person name="Liang Y."/>
            <person name="Liu Q."/>
            <person name="He Z."/>
            <person name="Tian L."/>
            <person name="Duan Y."/>
            <person name="Cai W."/>
            <person name="Li H."/>
            <person name="Song F."/>
        </authorList>
    </citation>
    <scope>NUCLEOTIDE SEQUENCE</scope>
    <source>
        <strain evidence="10">Cailab_2023a</strain>
    </source>
</reference>
<keyword evidence="7 9" id="KW-1133">Transmembrane helix</keyword>
<dbReference type="GO" id="GO:0015031">
    <property type="term" value="P:protein transport"/>
    <property type="evidence" value="ECO:0007669"/>
    <property type="project" value="UniProtKB-KW"/>
</dbReference>
<evidence type="ECO:0000256" key="8">
    <source>
        <dbReference type="ARBA" id="ARBA00023136"/>
    </source>
</evidence>
<dbReference type="PANTHER" id="PTHR23427:SF1">
    <property type="entry name" value="SURFEIT LOCUS PROTEIN 4"/>
    <property type="match status" value="1"/>
</dbReference>
<sequence length="272" mass="30813">MLKNSQNELLSKAEDVADRVLRSSKSVLPTIARLCLISTFFEDGIRMWFQWSEQREYMDMSWSCGTFLATIFVLVNLVGQLGGCVMVLARFRVAIACGILFFIVVLQTIAYNIIWDFQFLFRNLALIGALLLVLAESRAEGRTLFAGVPSLGDNKPKNYLQLTGRILLAFMFVTLIRFELSVFQIVQDLLGSALMVLVTIGYKTKLSALILVCILTVLNLYHNAWWNIPEHKPLRDFLKYDFFQTLSVVGGLLMIVQLGPGGVSMDEHKKEW</sequence>
<keyword evidence="5" id="KW-0256">Endoplasmic reticulum</keyword>
<proteinExistence type="inferred from homology"/>
<protein>
    <recommendedName>
        <fullName evidence="11">Surfeit locus protein 4</fullName>
    </recommendedName>
</protein>
<feature type="transmembrane region" description="Helical" evidence="9">
    <location>
        <begin position="158"/>
        <end position="176"/>
    </location>
</feature>
<dbReference type="GO" id="GO:0007030">
    <property type="term" value="P:Golgi organization"/>
    <property type="evidence" value="ECO:0007669"/>
    <property type="project" value="TreeGrafter"/>
</dbReference>
<evidence type="ECO:0000256" key="6">
    <source>
        <dbReference type="ARBA" id="ARBA00022927"/>
    </source>
</evidence>
<evidence type="ECO:0000256" key="5">
    <source>
        <dbReference type="ARBA" id="ARBA00022824"/>
    </source>
</evidence>
<dbReference type="Pfam" id="PF02077">
    <property type="entry name" value="SURF4"/>
    <property type="match status" value="1"/>
</dbReference>
<comment type="similarity">
    <text evidence="2">Belongs to the SURF4 family.</text>
</comment>
<organism evidence="10">
    <name type="scientific">Menopon gallinae</name>
    <name type="common">poultry shaft louse</name>
    <dbReference type="NCBI Taxonomy" id="328185"/>
    <lineage>
        <taxon>Eukaryota</taxon>
        <taxon>Metazoa</taxon>
        <taxon>Ecdysozoa</taxon>
        <taxon>Arthropoda</taxon>
        <taxon>Hexapoda</taxon>
        <taxon>Insecta</taxon>
        <taxon>Pterygota</taxon>
        <taxon>Neoptera</taxon>
        <taxon>Paraneoptera</taxon>
        <taxon>Psocodea</taxon>
        <taxon>Troctomorpha</taxon>
        <taxon>Phthiraptera</taxon>
        <taxon>Amblycera</taxon>
        <taxon>Menoponidae</taxon>
        <taxon>Menopon</taxon>
    </lineage>
</organism>
<evidence type="ECO:0000313" key="10">
    <source>
        <dbReference type="EMBL" id="KAL0276583.1"/>
    </source>
</evidence>
<feature type="transmembrane region" description="Helical" evidence="9">
    <location>
        <begin position="206"/>
        <end position="222"/>
    </location>
</feature>
<dbReference type="InterPro" id="IPR045214">
    <property type="entry name" value="Surf1/Surf4"/>
</dbReference>
<dbReference type="GO" id="GO:0005793">
    <property type="term" value="C:endoplasmic reticulum-Golgi intermediate compartment"/>
    <property type="evidence" value="ECO:0007669"/>
    <property type="project" value="TreeGrafter"/>
</dbReference>
<feature type="transmembrane region" description="Helical" evidence="9">
    <location>
        <begin position="242"/>
        <end position="263"/>
    </location>
</feature>
<comment type="caution">
    <text evidence="10">The sequence shown here is derived from an EMBL/GenBank/DDBJ whole genome shotgun (WGS) entry which is preliminary data.</text>
</comment>
<keyword evidence="6" id="KW-0653">Protein transport</keyword>
<keyword evidence="3" id="KW-0813">Transport</keyword>
<evidence type="ECO:0000256" key="9">
    <source>
        <dbReference type="SAM" id="Phobius"/>
    </source>
</evidence>
<evidence type="ECO:0000256" key="2">
    <source>
        <dbReference type="ARBA" id="ARBA00006945"/>
    </source>
</evidence>
<keyword evidence="8 9" id="KW-0472">Membrane</keyword>
<feature type="transmembrane region" description="Helical" evidence="9">
    <location>
        <begin position="60"/>
        <end position="79"/>
    </location>
</feature>